<dbReference type="Proteomes" id="UP001295684">
    <property type="component" value="Unassembled WGS sequence"/>
</dbReference>
<sequence length="788" mass="91182">MLSSFYRTKIENICLELYIFPLSVKKICIPVKKIGEFLSKLPSVIKIEFERSQNTKIVKNNTPSTQKDLKSIILEGCKKYIEDYIKYEMEKSSDDPNSIGVPGIDVFKCDVLIKCDKLYRLFTKFLSAWAGTFTIQDLDYNNQSLCTPYFNSVKRQVPRNFSFEDLGNKRDPLKIGDITPKTGNLHHVKSGSYESFNKKKKLSDNFAGAYTPQDYDLINPIRGNINVKGHHRLHMSNEGSKKSKRVFENHFGSPSKGQKPAVKIALYHPKKATFSQNLYQDLTSEDKDVPKVADKDEVTLAILERGLEYVYNYYKKEESQMSVNHTFDETQKKNCRFSIGKFSKFLCDFDCSLPNTKVIQVFNHATSRKGVKDMSLSEFKISMRKISDMSKKLQMNDLIKTKREVANKLQKTKEESLENGTLSNRSSSVQDRRSSLYIKMKVIEKQIETISNILDEDFYKRYLKEMEMHDLTAVKRKITERFKPFGCNDNIVISGEKLRDMLQNNITRGTPGTNKKNLAEFLKKSFNSKIKAKKFANIKHCCNSNEKKFSKLNFEPTDSESTSSSKKVQDSLFEKIKRNSKLLNLEGSLKDTSKSPILIAKSNAQPKKIQRRLINTIFSTQTNSSRNSMQNHPYNCMYEGQDTYQILKEYTPQFSKSKVVQLGTSEKDTTEMKQKYFQNSKKRHLKSNDGSAYMNESQRKSLYKLRNIHSVSFREDKNMTYSECRGTKGTANEMVDNRIFERASSQKQIRKPQKLPSLEHHKFVANMRKPTGQERRRRNQASYSCTPF</sequence>
<reference evidence="2" key="1">
    <citation type="submission" date="2023-07" db="EMBL/GenBank/DDBJ databases">
        <authorList>
            <consortium name="AG Swart"/>
            <person name="Singh M."/>
            <person name="Singh A."/>
            <person name="Seah K."/>
            <person name="Emmerich C."/>
        </authorList>
    </citation>
    <scope>NUCLEOTIDE SEQUENCE</scope>
    <source>
        <strain evidence="2">DP1</strain>
    </source>
</reference>
<gene>
    <name evidence="2" type="ORF">ECRASSUSDP1_LOCUS23579</name>
</gene>
<accession>A0AAD1Y3A8</accession>
<dbReference type="EMBL" id="CAMPGE010024261">
    <property type="protein sequence ID" value="CAI2382112.1"/>
    <property type="molecule type" value="Genomic_DNA"/>
</dbReference>
<proteinExistence type="predicted"/>
<organism evidence="2 3">
    <name type="scientific">Euplotes crassus</name>
    <dbReference type="NCBI Taxonomy" id="5936"/>
    <lineage>
        <taxon>Eukaryota</taxon>
        <taxon>Sar</taxon>
        <taxon>Alveolata</taxon>
        <taxon>Ciliophora</taxon>
        <taxon>Intramacronucleata</taxon>
        <taxon>Spirotrichea</taxon>
        <taxon>Hypotrichia</taxon>
        <taxon>Euplotida</taxon>
        <taxon>Euplotidae</taxon>
        <taxon>Moneuplotes</taxon>
    </lineage>
</organism>
<protein>
    <submittedName>
        <fullName evidence="2">Uncharacterized protein</fullName>
    </submittedName>
</protein>
<evidence type="ECO:0000256" key="1">
    <source>
        <dbReference type="SAM" id="MobiDB-lite"/>
    </source>
</evidence>
<name>A0AAD1Y3A8_EUPCR</name>
<feature type="region of interest" description="Disordered" evidence="1">
    <location>
        <begin position="768"/>
        <end position="788"/>
    </location>
</feature>
<keyword evidence="3" id="KW-1185">Reference proteome</keyword>
<evidence type="ECO:0000313" key="2">
    <source>
        <dbReference type="EMBL" id="CAI2382112.1"/>
    </source>
</evidence>
<dbReference type="AlphaFoldDB" id="A0AAD1Y3A8"/>
<comment type="caution">
    <text evidence="2">The sequence shown here is derived from an EMBL/GenBank/DDBJ whole genome shotgun (WGS) entry which is preliminary data.</text>
</comment>
<evidence type="ECO:0000313" key="3">
    <source>
        <dbReference type="Proteomes" id="UP001295684"/>
    </source>
</evidence>